<gene>
    <name evidence="1" type="ORF">E1898_16100</name>
</gene>
<dbReference type="RefSeq" id="WP_133391662.1">
    <property type="nucleotide sequence ID" value="NZ_SMUW01000037.1"/>
</dbReference>
<dbReference type="EMBL" id="SMUW01000037">
    <property type="protein sequence ID" value="TDK41515.1"/>
    <property type="molecule type" value="Genomic_DNA"/>
</dbReference>
<keyword evidence="2" id="KW-1185">Reference proteome</keyword>
<dbReference type="Pfam" id="PF13975">
    <property type="entry name" value="gag-asp_proteas"/>
    <property type="match status" value="1"/>
</dbReference>
<accession>A0A4R5URE0</accession>
<dbReference type="InterPro" id="IPR021109">
    <property type="entry name" value="Peptidase_aspartic_dom_sf"/>
</dbReference>
<evidence type="ECO:0000313" key="2">
    <source>
        <dbReference type="Proteomes" id="UP000295438"/>
    </source>
</evidence>
<dbReference type="SUPFAM" id="SSF50630">
    <property type="entry name" value="Acid proteases"/>
    <property type="match status" value="1"/>
</dbReference>
<name>A0A4R5URE0_9BACT</name>
<sequence>MKKSSLIFRILTIILLFSGTKLIAQSNEDTVFTIPFHMDARLLIFKGKMNGQEIDFAFDTGAAMGLAGKNVIDKGGISRKRKSMTLTDANKNRKKVRTANTNLVEIGGFKVSNVSSLIFDMPYLVCHDYYLLGSNVIEKLNWKIDFDEKLIHVSLKPFPVESHFVKVPVKYLNNRPFLDFSFEGYVYENILIDTGFTGVLDLSDRKTTIQDFLASKKSLGLDNPNISLSTGAVSQTIAPTTSILLKSLKIADVDFPWIPANFEYPTTEKIGLGFFSHFTKQTIINNSESAYYLNLKENPGRFKDPNHLDLNFQDGKVLISGKSIGLSPEDELIEIGEEILEVNGIPTASFEDQCQFVQWYYGLKLDQMIIKKKNGQELIFSRIPLRN</sequence>
<proteinExistence type="predicted"/>
<reference evidence="1 2" key="1">
    <citation type="submission" date="2019-03" db="EMBL/GenBank/DDBJ databases">
        <title>Algoriphagus aquimaris sp. nov., isolated form marine sediment in Pohang, Korea.</title>
        <authorList>
            <person name="Kim J."/>
            <person name="Yoon S.-H."/>
            <person name="Lee S.-S."/>
        </authorList>
    </citation>
    <scope>NUCLEOTIDE SEQUENCE [LARGE SCALE GENOMIC DNA]</scope>
    <source>
        <strain evidence="1 2">F21</strain>
    </source>
</reference>
<evidence type="ECO:0008006" key="3">
    <source>
        <dbReference type="Google" id="ProtNLM"/>
    </source>
</evidence>
<protein>
    <recommendedName>
        <fullName evidence="3">Aspartyl protease</fullName>
    </recommendedName>
</protein>
<dbReference type="Proteomes" id="UP000295438">
    <property type="component" value="Unassembled WGS sequence"/>
</dbReference>
<dbReference type="AlphaFoldDB" id="A0A4R5URE0"/>
<dbReference type="Gene3D" id="2.40.70.10">
    <property type="entry name" value="Acid Proteases"/>
    <property type="match status" value="1"/>
</dbReference>
<organism evidence="1 2">
    <name type="scientific">Algoriphagus formosus</name>
    <dbReference type="NCBI Taxonomy" id="2007308"/>
    <lineage>
        <taxon>Bacteria</taxon>
        <taxon>Pseudomonadati</taxon>
        <taxon>Bacteroidota</taxon>
        <taxon>Cytophagia</taxon>
        <taxon>Cytophagales</taxon>
        <taxon>Cyclobacteriaceae</taxon>
        <taxon>Algoriphagus</taxon>
    </lineage>
</organism>
<comment type="caution">
    <text evidence="1">The sequence shown here is derived from an EMBL/GenBank/DDBJ whole genome shotgun (WGS) entry which is preliminary data.</text>
</comment>
<evidence type="ECO:0000313" key="1">
    <source>
        <dbReference type="EMBL" id="TDK41515.1"/>
    </source>
</evidence>